<organism evidence="1 2">
    <name type="scientific">Corynebacterium lipophiloflavum (strain ATCC 700352 / DSM 44291 / CCUG 37336 / JCM 10383 / DMMZ 1944)</name>
    <dbReference type="NCBI Taxonomy" id="525263"/>
    <lineage>
        <taxon>Bacteria</taxon>
        <taxon>Bacillati</taxon>
        <taxon>Actinomycetota</taxon>
        <taxon>Actinomycetes</taxon>
        <taxon>Mycobacteriales</taxon>
        <taxon>Corynebacteriaceae</taxon>
        <taxon>Corynebacterium</taxon>
    </lineage>
</organism>
<accession>C0XQE3</accession>
<reference evidence="1" key="1">
    <citation type="submission" date="2009-01" db="EMBL/GenBank/DDBJ databases">
        <authorList>
            <person name="Qin X."/>
            <person name="Bachman B."/>
            <person name="Battles P."/>
            <person name="Bell A."/>
            <person name="Bess C."/>
            <person name="Bickham C."/>
            <person name="Chaboub L."/>
            <person name="Chen D."/>
            <person name="Coyle M."/>
            <person name="Deiros D.R."/>
            <person name="Dinh H."/>
            <person name="Forbes L."/>
            <person name="Fowler G."/>
            <person name="Francisco L."/>
            <person name="Fu Q."/>
            <person name="Gubbala S."/>
            <person name="Hale W."/>
            <person name="Han Y."/>
            <person name="Hemphill L."/>
            <person name="Highlander S.K."/>
            <person name="Hirani K."/>
            <person name="Hogues M."/>
            <person name="Jackson L."/>
            <person name="Jakkamsetti A."/>
            <person name="Javaid M."/>
            <person name="Jiang H."/>
            <person name="Korchina V."/>
            <person name="Kovar C."/>
            <person name="Lara F."/>
            <person name="Lee S."/>
            <person name="Mata R."/>
            <person name="Mathew T."/>
            <person name="Moen C."/>
            <person name="Morales K."/>
            <person name="Munidasa M."/>
            <person name="Nazareth L."/>
            <person name="Ngo R."/>
            <person name="Nguyen L."/>
            <person name="Okwuonu G."/>
            <person name="Ongeri F."/>
            <person name="Patil S."/>
            <person name="Petrosino J."/>
            <person name="Pham C."/>
            <person name="Pham P."/>
            <person name="Pu L.-L."/>
            <person name="Puazo M."/>
            <person name="Raj R."/>
            <person name="Reid J."/>
            <person name="Rouhana J."/>
            <person name="Saada N."/>
            <person name="Shang Y."/>
            <person name="Simmons D."/>
            <person name="Thornton R."/>
            <person name="Warren J."/>
            <person name="Weissenberger G."/>
            <person name="Zhang J."/>
            <person name="Zhang L."/>
            <person name="Zhou C."/>
            <person name="Zhu D."/>
            <person name="Muzny D."/>
            <person name="Worley K."/>
            <person name="Gibbs R."/>
        </authorList>
    </citation>
    <scope>NUCLEOTIDE SEQUENCE [LARGE SCALE GENOMIC DNA]</scope>
    <source>
        <strain evidence="1">DSM 44291</strain>
    </source>
</reference>
<feature type="non-terminal residue" evidence="1">
    <location>
        <position position="1"/>
    </location>
</feature>
<keyword evidence="2" id="KW-1185">Reference proteome</keyword>
<proteinExistence type="predicted"/>
<evidence type="ECO:0000313" key="2">
    <source>
        <dbReference type="Proteomes" id="UP000006196"/>
    </source>
</evidence>
<gene>
    <name evidence="1" type="ORF">HMPREF0298_0663</name>
</gene>
<dbReference type="HOGENOM" id="CLU_3192803_0_0_11"/>
<protein>
    <submittedName>
        <fullName evidence="1">Uncharacterized protein</fullName>
    </submittedName>
</protein>
<dbReference type="EMBL" id="ACHJ01000038">
    <property type="protein sequence ID" value="EEI17537.1"/>
    <property type="molecule type" value="Genomic_DNA"/>
</dbReference>
<evidence type="ECO:0000313" key="1">
    <source>
        <dbReference type="EMBL" id="EEI17537.1"/>
    </source>
</evidence>
<sequence>RQLKHPGARTTNVLRLGFSTLAQLCNSTEMKVAKSKSMFSLAARG</sequence>
<comment type="caution">
    <text evidence="1">The sequence shown here is derived from an EMBL/GenBank/DDBJ whole genome shotgun (WGS) entry which is preliminary data.</text>
</comment>
<dbReference type="AlphaFoldDB" id="C0XQE3"/>
<name>C0XQE3_CORLD</name>
<dbReference type="Proteomes" id="UP000006196">
    <property type="component" value="Unassembled WGS sequence"/>
</dbReference>